<dbReference type="PANTHER" id="PTHR10615:SF217">
    <property type="entry name" value="HISTONE ACETYLTRANSFERASE"/>
    <property type="match status" value="1"/>
</dbReference>
<dbReference type="Gene3D" id="3.30.40.10">
    <property type="entry name" value="Zinc/RING finger domain, C3HC4 (zinc finger)"/>
    <property type="match status" value="1"/>
</dbReference>
<evidence type="ECO:0000256" key="1">
    <source>
        <dbReference type="ARBA" id="ARBA00004123"/>
    </source>
</evidence>
<keyword evidence="4" id="KW-0808">Transferase</keyword>
<evidence type="ECO:0000256" key="13">
    <source>
        <dbReference type="PIRSR" id="PIRSR602717-51"/>
    </source>
</evidence>
<feature type="compositionally biased region" description="Polar residues" evidence="15">
    <location>
        <begin position="537"/>
        <end position="556"/>
    </location>
</feature>
<evidence type="ECO:0000256" key="8">
    <source>
        <dbReference type="ARBA" id="ARBA00022833"/>
    </source>
</evidence>
<dbReference type="PANTHER" id="PTHR10615">
    <property type="entry name" value="HISTONE ACETYLTRANSFERASE"/>
    <property type="match status" value="1"/>
</dbReference>
<comment type="similarity">
    <text evidence="2">Belongs to the MYST (SAS/MOZ) family.</text>
</comment>
<reference evidence="19" key="2">
    <citation type="submission" date="2023-11" db="UniProtKB">
        <authorList>
            <consortium name="WormBaseParasite"/>
        </authorList>
    </citation>
    <scope>IDENTIFICATION</scope>
</reference>
<dbReference type="SUPFAM" id="SSF55729">
    <property type="entry name" value="Acyl-CoA N-acyltransferases (Nat)"/>
    <property type="match status" value="1"/>
</dbReference>
<keyword evidence="5" id="KW-0479">Metal-binding</keyword>
<name>A0AA85GAL6_9TREM</name>
<dbReference type="Gene3D" id="3.40.630.30">
    <property type="match status" value="1"/>
</dbReference>
<dbReference type="InterPro" id="IPR001965">
    <property type="entry name" value="Znf_PHD"/>
</dbReference>
<feature type="region of interest" description="Disordered" evidence="15">
    <location>
        <begin position="1256"/>
        <end position="1400"/>
    </location>
</feature>
<feature type="region of interest" description="Disordered" evidence="15">
    <location>
        <begin position="1641"/>
        <end position="1661"/>
    </location>
</feature>
<feature type="compositionally biased region" description="Polar residues" evidence="15">
    <location>
        <begin position="564"/>
        <end position="587"/>
    </location>
</feature>
<evidence type="ECO:0000256" key="3">
    <source>
        <dbReference type="ARBA" id="ARBA00013184"/>
    </source>
</evidence>
<proteinExistence type="inferred from homology"/>
<feature type="compositionally biased region" description="Basic residues" evidence="15">
    <location>
        <begin position="608"/>
        <end position="620"/>
    </location>
</feature>
<evidence type="ECO:0000259" key="17">
    <source>
        <dbReference type="PROSITE" id="PS51726"/>
    </source>
</evidence>
<dbReference type="EC" id="2.3.1.48" evidence="3"/>
<feature type="domain" description="PHD-type" evidence="16">
    <location>
        <begin position="120"/>
        <end position="180"/>
    </location>
</feature>
<feature type="region of interest" description="Disordered" evidence="15">
    <location>
        <begin position="418"/>
        <end position="442"/>
    </location>
</feature>
<feature type="region of interest" description="Disordered" evidence="15">
    <location>
        <begin position="634"/>
        <end position="714"/>
    </location>
</feature>
<dbReference type="PROSITE" id="PS50016">
    <property type="entry name" value="ZF_PHD_2"/>
    <property type="match status" value="2"/>
</dbReference>
<dbReference type="Pfam" id="PF01853">
    <property type="entry name" value="MOZ_SAS"/>
    <property type="match status" value="1"/>
</dbReference>
<sequence>MNTRKRSCFSPRYGDIRCTELEQGHSSNIESLSPVPVVYSPKFENEPLLRNHDNVNTPMNSSPTEYTGVCQSSGQRTLRQRTASGTPSESSHGAEAKLSSVSVKSRGLLNRRLRRPSKVIPICGLCLGTSELNNKTNSAEEMIACWECGQSGHPTCLKMPPDLVKRITSIRWLCVDCKRCCLCQSNSEDQNPSPDKEDPQSDLLLCDVCDRGFHLKCAEPNMLEPPEGMWTCPICSQSSTECLNMDPRLRSIQVCDQLTQHEIDWMKKAANVSGAYLTAPLSFSFQQSPEPIIEHNEALQSSRPSFLITSTSEVKQPVPLESSQIGNNLTTVCKPSKRLIQKSLTDWTLGSKSNRKSTNSIQAPLQTENAINQLSTENEMTKVESPPKRVSRLRRSSLCASLAWQGLLRSCDRSKPLQNRSFETHSRKSMDGDDDNDDKTDVLIDQSTTSSCKVFNKLSKNETKIKKYFKRTLSSRSTENFVRSKAKQNKTSPLGELRSIHATRGGISTGLFNRETLRVASGKLNENQVKRRHVSGRSDQLSNSCKMNSTSKTTQHPLKHRLSKSTNDNNSNCLTLSNSYNHISQSHDQLRRRTMPTSINNKFNLNHSNRRRRLNKYKRSYYYRNKRKPFRREIISDEEDYDDSVYEADADDDGDDDDDNDSNENIAEGKRSNDLLTGKRLATKVNPVGDGRTDVLSTSNNNATYFDSENDEAPEMSTISDENRALFHSIQADVQACLPQPLESSLSLPPANNPRVLAAMDNSSLNLSSNQLMMPRDSNENDAHHQRQQLEKIEEARYPPQIQLGRYVITTWYSAPYPSEYARLTLLYICEFCLKYIKTRNVYLRHIEKCPYSFPPGNEIYRCNNISVFEVDGYTSRLYCQQLCLLAKLFLDHKTLYYDVEPFLFYVVTIHNNITDEQQSNEKSNHHHNTTTDNDNNERCFHLVGYFSKEKRSIQKYNLSCILVLPPYQKQAYGRFLIDFSFLLSRIEGQPGSPEKPLSQLGNLSYQSYWRSKVLPFLLCSMKDCKLLNSTMPNCETDSDCLANPVGSIGFRDFVITIHEISSTTGIDPHDVASTIQQLATTITLSADGRPVICFDLKHLLQLQEKYEERSVNWIPIDEECLRWSPLIHPQELDISADSSGGGCDNSNSQIIHQNSCIIPSENGISSTVRKINRFSPQNHKTQSQADKVPINRENNFVKSLETAPRKRSLRSTCNNSNLLNISTVNTDDNSTNQSLSNRISNNVIDNGTDINFRQRLRSPPSSNHSLDKNNEQTSPLTTPSESIFTCQSSSRQKHDALVTTTRHGSTNVKSINCSPINLTDKPLHNSRKKVSKTKPYPSPCRKRSFCSDGPRPPDPPSPPPGGGGGFTSTDNCPIATRTRRLSYNAPQKSSSTRNYNNTNNAKETSLFSTFMNCFNFSHGMPISTTSESYVSSINSSGSSCSSSSSSSNTLTTLNNNNFRSLYNLKDKLITSSAGTTIQTKVENICLPSSSDCIDMSPLRPSFSSSPTTVLAKDDNDSVSIGNPDEECPGTSEQRCQLNVSHQKEQFISNRIVDKLSSLSPTSIHTPSPPMLSLADGLSTNDIDLPTSLNDIISSNHNSNSDNTISFISKSHHSFGKELNNRPPPCLSLYDSGLLVVHSKSDDSSMNNLSSSPSSSSSDSTAKAVDCSSVNNLHCVHHHYELGCTSNCRSTDPSTISHKFNSNFSFPLYVETNLDDEDVINTGLTTTTTTSVTTTSNDRGCMLSSLSETKILRQQQHQCNNHPIQQNDNLITTTLCSEISVHSLSDAVINTNRSILFKRLHKSLHNRKHRSWPTSPIHLSSSCKSAPSNYKFQNDDYTIRGSESSSSSSSSSPPILCRAVNNCTPLTAPSLIPFNTTDNHKSPLIGSSHSVRNQLNHSPLPPVLITNDVKSETILSPIFSTSLSAHWINHHCDDIQPPILLPSNSCETECSINATENLTHPPVSPYSSSTISSTHIDLSDNYASDHSTVLTLPMTGEQQLHNNSNINMKSIDCIEDSYVNSQLMNYTTDTDGLTLIASYNGDDLVNKPSKSLSSFDNNSLSSIISQDSSSEQTVAMCLSDSLSPPFLEDSQDFFNGNHFTEKKRSNLLNDRTLTFNFNHNQMDIYSHHNSNNNVLRSRHTSEPSKIIMMMDMVCYYPMGNCRRCHSHPNLKFCTNSLLSEVRITREDDNDSTTIITQPALCSPVSHRSSLEEQSDDYLVKVSADLLNLPLFSENINISNQPMIPVSSQQYEILSCATPSPILSLCSHSPVIDKLSSYVVDKAVDSNHPSKLLSPSSSSCSPANEISVFQSSVISPNNPISLYDSAPNPPEICSTTSTTVTVTSCTTDTLSYLNSTQTSSKPLDMQNISFPEEEIGFVTDSNVHLSVVSSTCCMTYPNNNLSAVNSLSLESRIPLSTVNLSLISDGIVCSVIPNISNSVTTTNVHIDVTRNISTNSRHSSPSKNQYLSECTSPEREHIPIVASDHEPDFDSSELTHIHHHLQFKNNNRHDYIDNKNTIITKEFFHTPLSNHEDKTLLCDTDDILSESSNFVSPDTDQLVCGSTHSYSSSVLSNILDQSDSVIVTSSTAITTTTTINDTNFTNNLSKSCDMNLLSTNYSGQLSNLPLISMEVFPVTTCTTIGVPSQSDNYCINNMNSRSIGSVLSSSSSHFPVIHQSTGLGSFPYESDFSYQQQSNIYDLIPIRTCPQLNSSSIPTPPSRITTTRSRTKRDGNTKKSLKTTSRQSRSCSSISPVASLSIPWSECNPIKSSYTRHVPYQVVPINESPYNITCDQYNSSDLFNSTGFPAITCHSLTPGQIVHTSQNNNLSDSYLCRASNAMGTCESLHLPTTSYCYLTPTASYGVNVSTQQPFDTCSNFQNPSQLCGMDRVTCSMSSLPNSCNLEPQLPHLPVTQNYQCNPSSFPFTHHSNSQSLLPSGVNQFIPDMINNSSCQSLSTTIKTDRTHHINQQSSTPVYPVYSGNFSFPLVVTSTRDVLSSNLQLSTSTGCTASQINNSLLVKPDYFNYSGDFNLNQSSILPRTERNVHSCNIVDNTSSLTQLSGSYCSGIQQQQPTFQNTSSDFLSNISSNIGSNQFIMVNTVTTTTNTIVDDITVTSTHIPYPGMLSSTCRNNRNNDINSSIGRLSQHDILPPDTTLPFSTIVDTYHPKDALYNSNNDNYYYYHCSDNQNNLSLLDSPVVMQSSSLVGWTPTDLVNRTGHFTQVPYHPMPT</sequence>
<feature type="compositionally biased region" description="Low complexity" evidence="15">
    <location>
        <begin position="2709"/>
        <end position="2723"/>
    </location>
</feature>
<evidence type="ECO:0000256" key="2">
    <source>
        <dbReference type="ARBA" id="ARBA00010107"/>
    </source>
</evidence>
<evidence type="ECO:0000256" key="11">
    <source>
        <dbReference type="ARBA" id="ARBA00023163"/>
    </source>
</evidence>
<dbReference type="InterPro" id="IPR040706">
    <property type="entry name" value="Zf-MYST"/>
</dbReference>
<evidence type="ECO:0000256" key="7">
    <source>
        <dbReference type="ARBA" id="ARBA00022771"/>
    </source>
</evidence>
<keyword evidence="7 14" id="KW-0863">Zinc-finger</keyword>
<feature type="compositionally biased region" description="Acidic residues" evidence="15">
    <location>
        <begin position="636"/>
        <end position="662"/>
    </location>
</feature>
<dbReference type="Pfam" id="PF00628">
    <property type="entry name" value="PHD"/>
    <property type="match status" value="1"/>
</dbReference>
<feature type="region of interest" description="Disordered" evidence="15">
    <location>
        <begin position="48"/>
        <end position="98"/>
    </location>
</feature>
<evidence type="ECO:0000313" key="18">
    <source>
        <dbReference type="Proteomes" id="UP000050792"/>
    </source>
</evidence>
<dbReference type="SUPFAM" id="SSF57903">
    <property type="entry name" value="FYVE/PHD zinc finger"/>
    <property type="match status" value="1"/>
</dbReference>
<dbReference type="GO" id="GO:0008270">
    <property type="term" value="F:zinc ion binding"/>
    <property type="evidence" value="ECO:0007669"/>
    <property type="project" value="UniProtKB-KW"/>
</dbReference>
<dbReference type="Gene3D" id="1.10.10.10">
    <property type="entry name" value="Winged helix-like DNA-binding domain superfamily/Winged helix DNA-binding domain"/>
    <property type="match status" value="1"/>
</dbReference>
<dbReference type="WBParaSite" id="SRDH1_88310.1">
    <property type="protein sequence ID" value="SRDH1_88310.1"/>
    <property type="gene ID" value="SRDH1_88310"/>
</dbReference>
<feature type="active site" description="Proton donor/acceptor" evidence="13">
    <location>
        <position position="995"/>
    </location>
</feature>
<dbReference type="GO" id="GO:0000785">
    <property type="term" value="C:chromatin"/>
    <property type="evidence" value="ECO:0007669"/>
    <property type="project" value="TreeGrafter"/>
</dbReference>
<organism evidence="18 19">
    <name type="scientific">Schistosoma rodhaini</name>
    <dbReference type="NCBI Taxonomy" id="6188"/>
    <lineage>
        <taxon>Eukaryota</taxon>
        <taxon>Metazoa</taxon>
        <taxon>Spiralia</taxon>
        <taxon>Lophotrochozoa</taxon>
        <taxon>Platyhelminthes</taxon>
        <taxon>Trematoda</taxon>
        <taxon>Digenea</taxon>
        <taxon>Strigeidida</taxon>
        <taxon>Schistosomatoidea</taxon>
        <taxon>Schistosomatidae</taxon>
        <taxon>Schistosoma</taxon>
    </lineage>
</organism>
<feature type="compositionally biased region" description="Polar residues" evidence="15">
    <location>
        <begin position="695"/>
        <end position="707"/>
    </location>
</feature>
<feature type="compositionally biased region" description="Low complexity" evidence="15">
    <location>
        <begin position="1644"/>
        <end position="1660"/>
    </location>
</feature>
<evidence type="ECO:0000259" key="16">
    <source>
        <dbReference type="PROSITE" id="PS50016"/>
    </source>
</evidence>
<dbReference type="InterPro" id="IPR036388">
    <property type="entry name" value="WH-like_DNA-bd_sf"/>
</dbReference>
<dbReference type="InterPro" id="IPR016181">
    <property type="entry name" value="Acyl_CoA_acyltransferase"/>
</dbReference>
<evidence type="ECO:0000256" key="5">
    <source>
        <dbReference type="ARBA" id="ARBA00022723"/>
    </source>
</evidence>
<evidence type="ECO:0000256" key="15">
    <source>
        <dbReference type="SAM" id="MobiDB-lite"/>
    </source>
</evidence>
<feature type="domain" description="MYST-type HAT" evidence="17">
    <location>
        <begin position="794"/>
        <end position="1126"/>
    </location>
</feature>
<feature type="compositionally biased region" description="Polar residues" evidence="15">
    <location>
        <begin position="1299"/>
        <end position="1318"/>
    </location>
</feature>
<feature type="compositionally biased region" description="Polar residues" evidence="15">
    <location>
        <begin position="1272"/>
        <end position="1291"/>
    </location>
</feature>
<evidence type="ECO:0000256" key="4">
    <source>
        <dbReference type="ARBA" id="ARBA00022679"/>
    </source>
</evidence>
<dbReference type="GO" id="GO:0003712">
    <property type="term" value="F:transcription coregulator activity"/>
    <property type="evidence" value="ECO:0007669"/>
    <property type="project" value="TreeGrafter"/>
</dbReference>
<reference evidence="18" key="1">
    <citation type="submission" date="2022-06" db="EMBL/GenBank/DDBJ databases">
        <authorList>
            <person name="Berger JAMES D."/>
            <person name="Berger JAMES D."/>
        </authorList>
    </citation>
    <scope>NUCLEOTIDE SEQUENCE [LARGE SCALE GENOMIC DNA]</scope>
</reference>
<keyword evidence="10" id="KW-0805">Transcription regulation</keyword>
<feature type="region of interest" description="Disordered" evidence="15">
    <location>
        <begin position="523"/>
        <end position="620"/>
    </location>
</feature>
<evidence type="ECO:0000256" key="6">
    <source>
        <dbReference type="ARBA" id="ARBA00022737"/>
    </source>
</evidence>
<evidence type="ECO:0000256" key="14">
    <source>
        <dbReference type="PROSITE-ProRule" id="PRU00146"/>
    </source>
</evidence>
<dbReference type="SMART" id="SM00249">
    <property type="entry name" value="PHD"/>
    <property type="match status" value="2"/>
</dbReference>
<dbReference type="GO" id="GO:0004402">
    <property type="term" value="F:histone acetyltransferase activity"/>
    <property type="evidence" value="ECO:0007669"/>
    <property type="project" value="InterPro"/>
</dbReference>
<evidence type="ECO:0000313" key="19">
    <source>
        <dbReference type="WBParaSite" id="SRDH1_88310.1"/>
    </source>
</evidence>
<dbReference type="InterPro" id="IPR013083">
    <property type="entry name" value="Znf_RING/FYVE/PHD"/>
</dbReference>
<accession>A0AA85GAL6</accession>
<evidence type="ECO:0000256" key="9">
    <source>
        <dbReference type="ARBA" id="ARBA00022990"/>
    </source>
</evidence>
<keyword evidence="6" id="KW-0677">Repeat</keyword>
<comment type="subcellular location">
    <subcellularLocation>
        <location evidence="1">Nucleus</location>
    </subcellularLocation>
</comment>
<dbReference type="InterPro" id="IPR019787">
    <property type="entry name" value="Znf_PHD-finger"/>
</dbReference>
<feature type="compositionally biased region" description="Polar residues" evidence="15">
    <location>
        <begin position="54"/>
        <end position="91"/>
    </location>
</feature>
<keyword evidence="18" id="KW-1185">Reference proteome</keyword>
<dbReference type="PROSITE" id="PS51726">
    <property type="entry name" value="MYST_HAT"/>
    <property type="match status" value="1"/>
</dbReference>
<feature type="compositionally biased region" description="Pro residues" evidence="15">
    <location>
        <begin position="1351"/>
        <end position="1362"/>
    </location>
</feature>
<keyword evidence="8" id="KW-0862">Zinc</keyword>
<dbReference type="InterPro" id="IPR050603">
    <property type="entry name" value="MYST_HAT"/>
</dbReference>
<dbReference type="GO" id="GO:0003682">
    <property type="term" value="F:chromatin binding"/>
    <property type="evidence" value="ECO:0007669"/>
    <property type="project" value="TreeGrafter"/>
</dbReference>
<feature type="compositionally biased region" description="Basic and acidic residues" evidence="15">
    <location>
        <begin position="422"/>
        <end position="431"/>
    </location>
</feature>
<evidence type="ECO:0000256" key="12">
    <source>
        <dbReference type="ARBA" id="ARBA00023242"/>
    </source>
</evidence>
<dbReference type="FunFam" id="3.30.40.10:FF:000005">
    <property type="entry name" value="zinc finger protein isoform X1"/>
    <property type="match status" value="1"/>
</dbReference>
<dbReference type="FunFam" id="3.30.60.60:FF:000001">
    <property type="entry name" value="Histone acetyltransferase"/>
    <property type="match status" value="1"/>
</dbReference>
<keyword evidence="12" id="KW-0539">Nucleus</keyword>
<keyword evidence="11" id="KW-0804">Transcription</keyword>
<dbReference type="GO" id="GO:0005634">
    <property type="term" value="C:nucleus"/>
    <property type="evidence" value="ECO:0007669"/>
    <property type="project" value="UniProtKB-SubCell"/>
</dbReference>
<feature type="domain" description="PHD-type" evidence="16">
    <location>
        <begin position="177"/>
        <end position="238"/>
    </location>
</feature>
<feature type="region of interest" description="Disordered" evidence="15">
    <location>
        <begin position="2707"/>
        <end position="2745"/>
    </location>
</feature>
<dbReference type="Gene3D" id="3.30.60.60">
    <property type="entry name" value="N-acetyl transferase-like"/>
    <property type="match status" value="1"/>
</dbReference>
<dbReference type="InterPro" id="IPR011011">
    <property type="entry name" value="Znf_FYVE_PHD"/>
</dbReference>
<dbReference type="InterPro" id="IPR002717">
    <property type="entry name" value="HAT_MYST-type"/>
</dbReference>
<feature type="compositionally biased region" description="Low complexity" evidence="15">
    <location>
        <begin position="1390"/>
        <end position="1400"/>
    </location>
</feature>
<keyword evidence="9" id="KW-0007">Acetylation</keyword>
<dbReference type="Pfam" id="PF17772">
    <property type="entry name" value="zf-MYST"/>
    <property type="match status" value="1"/>
</dbReference>
<protein>
    <recommendedName>
        <fullName evidence="3">histone acetyltransferase</fullName>
        <ecNumber evidence="3">2.3.1.48</ecNumber>
    </recommendedName>
</protein>
<dbReference type="Proteomes" id="UP000050792">
    <property type="component" value="Unassembled WGS sequence"/>
</dbReference>
<dbReference type="CDD" id="cd15526">
    <property type="entry name" value="PHD1_MOZ_d4"/>
    <property type="match status" value="1"/>
</dbReference>
<dbReference type="GO" id="GO:0006357">
    <property type="term" value="P:regulation of transcription by RNA polymerase II"/>
    <property type="evidence" value="ECO:0007669"/>
    <property type="project" value="TreeGrafter"/>
</dbReference>
<evidence type="ECO:0000256" key="10">
    <source>
        <dbReference type="ARBA" id="ARBA00023015"/>
    </source>
</evidence>